<keyword evidence="5" id="KW-0469">Meiosis</keyword>
<name>A0A5B0RE00_PUCGR</name>
<evidence type="ECO:0000259" key="7">
    <source>
        <dbReference type="PROSITE" id="PS50815"/>
    </source>
</evidence>
<comment type="subcellular location">
    <subcellularLocation>
        <location evidence="2">Chromosome</location>
    </subcellularLocation>
    <subcellularLocation>
        <location evidence="1">Nucleus</location>
    </subcellularLocation>
</comment>
<dbReference type="GO" id="GO:0007130">
    <property type="term" value="P:synaptonemal complex assembly"/>
    <property type="evidence" value="ECO:0007669"/>
    <property type="project" value="TreeGrafter"/>
</dbReference>
<gene>
    <name evidence="8" type="primary">HOP1_2</name>
    <name evidence="8" type="ORF">PGTUg99_009356</name>
</gene>
<reference evidence="8 9" key="1">
    <citation type="submission" date="2019-05" db="EMBL/GenBank/DDBJ databases">
        <title>Emergence of the Ug99 lineage of the wheat stem rust pathogen through somatic hybridization.</title>
        <authorList>
            <person name="Li F."/>
            <person name="Upadhyaya N.M."/>
            <person name="Sperschneider J."/>
            <person name="Matny O."/>
            <person name="Nguyen-Phuc H."/>
            <person name="Mago R."/>
            <person name="Raley C."/>
            <person name="Miller M.E."/>
            <person name="Silverstein K.A.T."/>
            <person name="Henningsen E."/>
            <person name="Hirsch C.D."/>
            <person name="Visser B."/>
            <person name="Pretorius Z.A."/>
            <person name="Steffenson B.J."/>
            <person name="Schwessinger B."/>
            <person name="Dodds P.N."/>
            <person name="Figueroa M."/>
        </authorList>
    </citation>
    <scope>NUCLEOTIDE SEQUENCE [LARGE SCALE GENOMIC DNA]</scope>
    <source>
        <strain evidence="8 9">Ug99</strain>
    </source>
</reference>
<dbReference type="Pfam" id="PF02301">
    <property type="entry name" value="HORMA"/>
    <property type="match status" value="1"/>
</dbReference>
<dbReference type="GO" id="GO:0005694">
    <property type="term" value="C:chromosome"/>
    <property type="evidence" value="ECO:0007669"/>
    <property type="project" value="UniProtKB-SubCell"/>
</dbReference>
<dbReference type="InterPro" id="IPR051294">
    <property type="entry name" value="HORMA_MeioticProgression"/>
</dbReference>
<evidence type="ECO:0000256" key="1">
    <source>
        <dbReference type="ARBA" id="ARBA00004123"/>
    </source>
</evidence>
<evidence type="ECO:0000256" key="6">
    <source>
        <dbReference type="SAM" id="MobiDB-lite"/>
    </source>
</evidence>
<dbReference type="GO" id="GO:0005634">
    <property type="term" value="C:nucleus"/>
    <property type="evidence" value="ECO:0007669"/>
    <property type="project" value="UniProtKB-SubCell"/>
</dbReference>
<evidence type="ECO:0000313" key="9">
    <source>
        <dbReference type="Proteomes" id="UP000325313"/>
    </source>
</evidence>
<evidence type="ECO:0000313" key="8">
    <source>
        <dbReference type="EMBL" id="KAA1123947.1"/>
    </source>
</evidence>
<protein>
    <submittedName>
        <fullName evidence="8">DNA binding protein</fullName>
    </submittedName>
</protein>
<proteinExistence type="predicted"/>
<evidence type="ECO:0000256" key="3">
    <source>
        <dbReference type="ARBA" id="ARBA00022454"/>
    </source>
</evidence>
<dbReference type="InterPro" id="IPR036570">
    <property type="entry name" value="HORMA_dom_sf"/>
</dbReference>
<dbReference type="PANTHER" id="PTHR48225">
    <property type="entry name" value="HORMA DOMAIN-CONTAINING PROTEIN 1"/>
    <property type="match status" value="1"/>
</dbReference>
<accession>A0A5B0RE00</accession>
<keyword evidence="3" id="KW-0158">Chromosome</keyword>
<sequence length="314" mass="35159">MVADNPLRISAIRWRIPASASGCGFGCGCHFPPKILADIRVSQGIPGANLGLESPCRREESLPASWYVHQLVGRNPSPASWSVYQLAGEGPPSELVHRPARREGFLPARWYTDQLVRRDSFRRAGALVGRNPSRNLRHLSYAVKGLISLSFIVIDVSEKFNHSQRGIFPEECFTDDRIGPDRSETYDEATEGQKKTGRKGRGYIRVKHINRGASKESDKVLDYLDEGAMDAIQRGYLRQLLFAMYLDPDKPRDVIECYTFNITYSKSKDREGELVPELEDDNANETENCAIKILKRKATPESTGALVGRESDSS</sequence>
<dbReference type="SUPFAM" id="SSF56019">
    <property type="entry name" value="The spindle assembly checkpoint protein mad2"/>
    <property type="match status" value="1"/>
</dbReference>
<dbReference type="GO" id="GO:0051598">
    <property type="term" value="P:meiotic recombination checkpoint signaling"/>
    <property type="evidence" value="ECO:0007669"/>
    <property type="project" value="TreeGrafter"/>
</dbReference>
<keyword evidence="4" id="KW-0539">Nucleus</keyword>
<dbReference type="InterPro" id="IPR003511">
    <property type="entry name" value="HORMA_dom"/>
</dbReference>
<dbReference type="Gene3D" id="3.30.900.10">
    <property type="entry name" value="HORMA domain"/>
    <property type="match status" value="1"/>
</dbReference>
<dbReference type="EMBL" id="VDEP01000205">
    <property type="protein sequence ID" value="KAA1123947.1"/>
    <property type="molecule type" value="Genomic_DNA"/>
</dbReference>
<evidence type="ECO:0000256" key="2">
    <source>
        <dbReference type="ARBA" id="ARBA00004286"/>
    </source>
</evidence>
<dbReference type="PANTHER" id="PTHR48225:SF7">
    <property type="entry name" value="MEIOSIS-SPECIFIC PROTEIN HOP1"/>
    <property type="match status" value="1"/>
</dbReference>
<evidence type="ECO:0000256" key="5">
    <source>
        <dbReference type="ARBA" id="ARBA00023254"/>
    </source>
</evidence>
<organism evidence="8 9">
    <name type="scientific">Puccinia graminis f. sp. tritici</name>
    <dbReference type="NCBI Taxonomy" id="56615"/>
    <lineage>
        <taxon>Eukaryota</taxon>
        <taxon>Fungi</taxon>
        <taxon>Dikarya</taxon>
        <taxon>Basidiomycota</taxon>
        <taxon>Pucciniomycotina</taxon>
        <taxon>Pucciniomycetes</taxon>
        <taxon>Pucciniales</taxon>
        <taxon>Pucciniaceae</taxon>
        <taxon>Puccinia</taxon>
    </lineage>
</organism>
<feature type="domain" description="HORMA" evidence="7">
    <location>
        <begin position="144"/>
        <end position="314"/>
    </location>
</feature>
<dbReference type="AlphaFoldDB" id="A0A5B0RE00"/>
<evidence type="ECO:0000256" key="4">
    <source>
        <dbReference type="ARBA" id="ARBA00023242"/>
    </source>
</evidence>
<dbReference type="PROSITE" id="PS50815">
    <property type="entry name" value="HORMA"/>
    <property type="match status" value="1"/>
</dbReference>
<feature type="region of interest" description="Disordered" evidence="6">
    <location>
        <begin position="179"/>
        <end position="199"/>
    </location>
</feature>
<dbReference type="Proteomes" id="UP000325313">
    <property type="component" value="Unassembled WGS sequence"/>
</dbReference>
<comment type="caution">
    <text evidence="8">The sequence shown here is derived from an EMBL/GenBank/DDBJ whole genome shotgun (WGS) entry which is preliminary data.</text>
</comment>